<dbReference type="InterPro" id="IPR007351">
    <property type="entry name" value="YjbR"/>
</dbReference>
<organism evidence="1 2">
    <name type="scientific">Haloferula sargassicola</name>
    <dbReference type="NCBI Taxonomy" id="490096"/>
    <lineage>
        <taxon>Bacteria</taxon>
        <taxon>Pseudomonadati</taxon>
        <taxon>Verrucomicrobiota</taxon>
        <taxon>Verrucomicrobiia</taxon>
        <taxon>Verrucomicrobiales</taxon>
        <taxon>Verrucomicrobiaceae</taxon>
        <taxon>Haloferula</taxon>
    </lineage>
</organism>
<dbReference type="InterPro" id="IPR038056">
    <property type="entry name" value="YjbR-like_sf"/>
</dbReference>
<comment type="caution">
    <text evidence="1">The sequence shown here is derived from an EMBL/GenBank/DDBJ whole genome shotgun (WGS) entry which is preliminary data.</text>
</comment>
<protein>
    <submittedName>
        <fullName evidence="1">Uncharacterized protein YjbR</fullName>
    </submittedName>
</protein>
<dbReference type="SUPFAM" id="SSF142906">
    <property type="entry name" value="YjbR-like"/>
    <property type="match status" value="1"/>
</dbReference>
<dbReference type="InterPro" id="IPR058532">
    <property type="entry name" value="YjbR/MT2646/Rv2570-like"/>
</dbReference>
<dbReference type="EMBL" id="BAABRI010000003">
    <property type="protein sequence ID" value="GAA5481409.1"/>
    <property type="molecule type" value="Genomic_DNA"/>
</dbReference>
<keyword evidence="2" id="KW-1185">Reference proteome</keyword>
<gene>
    <name evidence="1" type="primary">yjbR</name>
    <name evidence="1" type="ORF">Hsar01_00618</name>
</gene>
<evidence type="ECO:0000313" key="1">
    <source>
        <dbReference type="EMBL" id="GAA5481409.1"/>
    </source>
</evidence>
<dbReference type="RefSeq" id="WP_353565561.1">
    <property type="nucleotide sequence ID" value="NZ_BAABRI010000003.1"/>
</dbReference>
<proteinExistence type="predicted"/>
<dbReference type="Proteomes" id="UP001476282">
    <property type="component" value="Unassembled WGS sequence"/>
</dbReference>
<dbReference type="Pfam" id="PF04237">
    <property type="entry name" value="YjbR"/>
    <property type="match status" value="1"/>
</dbReference>
<dbReference type="PANTHER" id="PTHR35145">
    <property type="entry name" value="CYTOPLASMIC PROTEIN-RELATED"/>
    <property type="match status" value="1"/>
</dbReference>
<name>A0ABP9UN09_9BACT</name>
<dbReference type="PANTHER" id="PTHR35145:SF1">
    <property type="entry name" value="CYTOPLASMIC PROTEIN"/>
    <property type="match status" value="1"/>
</dbReference>
<reference evidence="1 2" key="1">
    <citation type="submission" date="2024-02" db="EMBL/GenBank/DDBJ databases">
        <title>Haloferula sargassicola NBRC 104335.</title>
        <authorList>
            <person name="Ichikawa N."/>
            <person name="Katano-Makiyama Y."/>
            <person name="Hidaka K."/>
        </authorList>
    </citation>
    <scope>NUCLEOTIDE SEQUENCE [LARGE SCALE GENOMIC DNA]</scope>
    <source>
        <strain evidence="1 2">NBRC 104335</strain>
    </source>
</reference>
<sequence length="125" mass="13692">MDLPDAIARCLAKPGAEETTPFGPEVLVFKVGGKMFALTDPSDFPPRLNLKCDPDRAIGLRDEFDAVIPGYHMNKKHWNTVTLDGSIATSLIADWIDHSYDLVVASLPQAKRPFLRPPMAEEGGS</sequence>
<accession>A0ABP9UN09</accession>
<evidence type="ECO:0000313" key="2">
    <source>
        <dbReference type="Proteomes" id="UP001476282"/>
    </source>
</evidence>
<dbReference type="Gene3D" id="3.90.1150.30">
    <property type="match status" value="1"/>
</dbReference>